<dbReference type="PATRIC" id="fig|28084.5.peg.394"/>
<dbReference type="EMBL" id="LNXW01000008">
    <property type="protein sequence ID" value="KTC82682.1"/>
    <property type="molecule type" value="Genomic_DNA"/>
</dbReference>
<accession>A0A0W0SGX1</accession>
<reference evidence="1 2" key="1">
    <citation type="submission" date="2015-11" db="EMBL/GenBank/DDBJ databases">
        <title>Genomic analysis of 38 Legionella species identifies large and diverse effector repertoires.</title>
        <authorList>
            <person name="Burstein D."/>
            <person name="Amaro F."/>
            <person name="Zusman T."/>
            <person name="Lifshitz Z."/>
            <person name="Cohen O."/>
            <person name="Gilbert J.A."/>
            <person name="Pupko T."/>
            <person name="Shuman H.A."/>
            <person name="Segal G."/>
        </authorList>
    </citation>
    <scope>NUCLEOTIDE SEQUENCE [LARGE SCALE GENOMIC DNA]</scope>
    <source>
        <strain evidence="1 2">ORW</strain>
    </source>
</reference>
<evidence type="ECO:0000313" key="2">
    <source>
        <dbReference type="Proteomes" id="UP000054921"/>
    </source>
</evidence>
<gene>
    <name evidence="1" type="ORF">Lche_0362</name>
</gene>
<evidence type="ECO:0008006" key="3">
    <source>
        <dbReference type="Google" id="ProtNLM"/>
    </source>
</evidence>
<organism evidence="1 2">
    <name type="scientific">Legionella cherrii</name>
    <dbReference type="NCBI Taxonomy" id="28084"/>
    <lineage>
        <taxon>Bacteria</taxon>
        <taxon>Pseudomonadati</taxon>
        <taxon>Pseudomonadota</taxon>
        <taxon>Gammaproteobacteria</taxon>
        <taxon>Legionellales</taxon>
        <taxon>Legionellaceae</taxon>
        <taxon>Legionella</taxon>
    </lineage>
</organism>
<name>A0A0W0SGX1_9GAMM</name>
<proteinExistence type="predicted"/>
<evidence type="ECO:0000313" key="1">
    <source>
        <dbReference type="EMBL" id="KTC82682.1"/>
    </source>
</evidence>
<dbReference type="RefSeq" id="WP_058387300.1">
    <property type="nucleotide sequence ID" value="NZ_LNXW01000008.1"/>
</dbReference>
<sequence>MNGYNEIDEICVHKAHVFILGAGASIAALPEGDRDNKLLPSMQNFIKTLSIENLIPNELSNENDFEVIYSKLCEAKRYTKKRIEIEQRIRDYFSNLNIIDDVCIYDYLLLSLRPKDIIATFNWDPFLIQCYIRNDYRFPGKLPRVLFLHGNVEVHYCTNCLLAARKDNICPKCYIELIPSKLLYPIQKKNYDNDPYIKTQWATLQFFLKDAYMMTIFGYSAPKSDISAKEKIFDSWRNQNVSKMNFDIVEIIDKPDCNIEVLQENWKDFIYSHHRKIYDNIFDCFVFRHPRRSGEAYIRQYINGNFIPEFKPPLTKSFDELWSWYENRIMAENKG</sequence>
<comment type="caution">
    <text evidence="1">The sequence shown here is derived from an EMBL/GenBank/DDBJ whole genome shotgun (WGS) entry which is preliminary data.</text>
</comment>
<dbReference type="AlphaFoldDB" id="A0A0W0SGX1"/>
<dbReference type="Proteomes" id="UP000054921">
    <property type="component" value="Unassembled WGS sequence"/>
</dbReference>
<protein>
    <recommendedName>
        <fullName evidence="3">SIR2-like domain-containing protein</fullName>
    </recommendedName>
</protein>
<dbReference type="OrthoDB" id="32195at2"/>